<evidence type="ECO:0000313" key="3">
    <source>
        <dbReference type="EnsemblMetazoa" id="ASIC009456-PA"/>
    </source>
</evidence>
<feature type="region of interest" description="Disordered" evidence="1">
    <location>
        <begin position="1"/>
        <end position="47"/>
    </location>
</feature>
<accession>A0A084VV06</accession>
<dbReference type="EMBL" id="ATLV01017140">
    <property type="status" value="NOT_ANNOTATED_CDS"/>
    <property type="molecule type" value="Genomic_DNA"/>
</dbReference>
<name>A0A084VV06_ANOSI</name>
<feature type="region of interest" description="Disordered" evidence="1">
    <location>
        <begin position="82"/>
        <end position="136"/>
    </location>
</feature>
<proteinExistence type="predicted"/>
<dbReference type="Proteomes" id="UP000030765">
    <property type="component" value="Unassembled WGS sequence"/>
</dbReference>
<reference evidence="2 4" key="1">
    <citation type="journal article" date="2014" name="BMC Genomics">
        <title>Genome sequence of Anopheles sinensis provides insight into genetics basis of mosquito competence for malaria parasites.</title>
        <authorList>
            <person name="Zhou D."/>
            <person name="Zhang D."/>
            <person name="Ding G."/>
            <person name="Shi L."/>
            <person name="Hou Q."/>
            <person name="Ye Y."/>
            <person name="Xu Y."/>
            <person name="Zhou H."/>
            <person name="Xiong C."/>
            <person name="Li S."/>
            <person name="Yu J."/>
            <person name="Hong S."/>
            <person name="Yu X."/>
            <person name="Zou P."/>
            <person name="Chen C."/>
            <person name="Chang X."/>
            <person name="Wang W."/>
            <person name="Lv Y."/>
            <person name="Sun Y."/>
            <person name="Ma L."/>
            <person name="Shen B."/>
            <person name="Zhu C."/>
        </authorList>
    </citation>
    <scope>NUCLEOTIDE SEQUENCE [LARGE SCALE GENOMIC DNA]</scope>
</reference>
<evidence type="ECO:0000256" key="1">
    <source>
        <dbReference type="SAM" id="MobiDB-lite"/>
    </source>
</evidence>
<evidence type="ECO:0000313" key="2">
    <source>
        <dbReference type="EMBL" id="KFB41800.1"/>
    </source>
</evidence>
<feature type="compositionally biased region" description="Low complexity" evidence="1">
    <location>
        <begin position="97"/>
        <end position="115"/>
    </location>
</feature>
<dbReference type="EMBL" id="KE525157">
    <property type="protein sequence ID" value="KFB41800.1"/>
    <property type="molecule type" value="Genomic_DNA"/>
</dbReference>
<keyword evidence="4" id="KW-1185">Reference proteome</keyword>
<reference evidence="3" key="2">
    <citation type="submission" date="2020-05" db="UniProtKB">
        <authorList>
            <consortium name="EnsemblMetazoa"/>
        </authorList>
    </citation>
    <scope>IDENTIFICATION</scope>
</reference>
<dbReference type="VEuPathDB" id="VectorBase:ASIS001395"/>
<gene>
    <name evidence="2" type="ORF">ZHAS_00009456</name>
</gene>
<dbReference type="VEuPathDB" id="VectorBase:ASIC009456"/>
<sequence length="255" mass="28185">MDSLTLLNAKYRHKPDSAGQDSGVPAQLRSCVTTPDNESEDNSSDCCLNVVPPEVQVAPAMHQKPLPSFYIERLLQPATSAAQNAAEESLQRHARDSSIVSPESSPSSHRSSPVSAGQTSPSSEREWSAAMHDQSEPRSTTVFIAWPDGETQGVNFNRLQRELLSHHSLFSYGSWLPERGSASLQELQPHQLNLSLSSIAGAGADRQYFNMQGKSRTRNILQESSEHYLSKTKETFSSLCQLRVRQTISKFLLEC</sequence>
<dbReference type="EMBL" id="ATLV01017139">
    <property type="status" value="NOT_ANNOTATED_CDS"/>
    <property type="molecule type" value="Genomic_DNA"/>
</dbReference>
<protein>
    <submittedName>
        <fullName evidence="2 3">Uncharacterized protein</fullName>
    </submittedName>
</protein>
<dbReference type="AlphaFoldDB" id="A0A084VV06"/>
<organism evidence="2">
    <name type="scientific">Anopheles sinensis</name>
    <name type="common">Mosquito</name>
    <dbReference type="NCBI Taxonomy" id="74873"/>
    <lineage>
        <taxon>Eukaryota</taxon>
        <taxon>Metazoa</taxon>
        <taxon>Ecdysozoa</taxon>
        <taxon>Arthropoda</taxon>
        <taxon>Hexapoda</taxon>
        <taxon>Insecta</taxon>
        <taxon>Pterygota</taxon>
        <taxon>Neoptera</taxon>
        <taxon>Endopterygota</taxon>
        <taxon>Diptera</taxon>
        <taxon>Nematocera</taxon>
        <taxon>Culicoidea</taxon>
        <taxon>Culicidae</taxon>
        <taxon>Anophelinae</taxon>
        <taxon>Anopheles</taxon>
    </lineage>
</organism>
<evidence type="ECO:0000313" key="4">
    <source>
        <dbReference type="Proteomes" id="UP000030765"/>
    </source>
</evidence>
<dbReference type="EnsemblMetazoa" id="ASIC009456-RA">
    <property type="protein sequence ID" value="ASIC009456-PA"/>
    <property type="gene ID" value="ASIC009456"/>
</dbReference>